<dbReference type="Proteomes" id="UP000016936">
    <property type="component" value="Unassembled WGS sequence"/>
</dbReference>
<keyword evidence="4" id="KW-1185">Reference proteome</keyword>
<dbReference type="EMBL" id="KB445569">
    <property type="protein sequence ID" value="EMD97582.1"/>
    <property type="molecule type" value="Genomic_DNA"/>
</dbReference>
<feature type="transmembrane region" description="Helical" evidence="1">
    <location>
        <begin position="337"/>
        <end position="357"/>
    </location>
</feature>
<evidence type="ECO:0000313" key="4">
    <source>
        <dbReference type="Proteomes" id="UP000016936"/>
    </source>
</evidence>
<keyword evidence="1" id="KW-0812">Transmembrane</keyword>
<reference evidence="2" key="2">
    <citation type="submission" date="2012-06" db="EMBL/GenBank/DDBJ databases">
        <title>Comparative genome structure, secondary metabolite and effector coding capacity across Cochliobolus pathogens.</title>
        <authorList>
            <consortium name="US DOE Joint Genome Institute (JGI-PGF)"/>
            <person name="Condon B.J."/>
            <person name="Leng Y."/>
            <person name="Wu D."/>
            <person name="Bushley K.E."/>
            <person name="Ohm R.A."/>
            <person name="Otillar R."/>
            <person name="Martin J."/>
            <person name="Schackwitz W."/>
            <person name="Grimwood J."/>
            <person name="MohdZainudin N."/>
            <person name="Xue C."/>
            <person name="Wang R."/>
            <person name="Dhillon B."/>
            <person name="Tu Z.J."/>
            <person name="Steffenson B.J."/>
            <person name="Salamov A."/>
            <person name="Sun H."/>
            <person name="Lowry S."/>
            <person name="LaButti K."/>
            <person name="Han J."/>
            <person name="Copeland A."/>
            <person name="Lindquist E."/>
            <person name="Lucas S."/>
            <person name="Barry K."/>
            <person name="Schmutz J."/>
            <person name="Baker S."/>
            <person name="Grigoriev I.V."/>
            <person name="Zhong S."/>
            <person name="Turgeon B.G."/>
        </authorList>
    </citation>
    <scope>NUCLEOTIDE SEQUENCE</scope>
    <source>
        <strain evidence="2">C5</strain>
    </source>
</reference>
<evidence type="ECO:0000256" key="1">
    <source>
        <dbReference type="SAM" id="Phobius"/>
    </source>
</evidence>
<gene>
    <name evidence="2" type="ORF">COCHEDRAFT_1018378</name>
    <name evidence="3" type="ORF">COCHEDRAFT_1018998</name>
</gene>
<protein>
    <submittedName>
        <fullName evidence="2">Uncharacterized protein</fullName>
    </submittedName>
</protein>
<reference evidence="4" key="3">
    <citation type="journal article" date="2013" name="PLoS Genet.">
        <title>Comparative genome structure, secondary metabolite, and effector coding capacity across Cochliobolus pathogens.</title>
        <authorList>
            <person name="Condon B.J."/>
            <person name="Leng Y."/>
            <person name="Wu D."/>
            <person name="Bushley K.E."/>
            <person name="Ohm R.A."/>
            <person name="Otillar R."/>
            <person name="Martin J."/>
            <person name="Schackwitz W."/>
            <person name="Grimwood J."/>
            <person name="MohdZainudin N."/>
            <person name="Xue C."/>
            <person name="Wang R."/>
            <person name="Manning V.A."/>
            <person name="Dhillon B."/>
            <person name="Tu Z.J."/>
            <person name="Steffenson B.J."/>
            <person name="Salamov A."/>
            <person name="Sun H."/>
            <person name="Lowry S."/>
            <person name="LaButti K."/>
            <person name="Han J."/>
            <person name="Copeland A."/>
            <person name="Lindquist E."/>
            <person name="Barry K."/>
            <person name="Schmutz J."/>
            <person name="Baker S.E."/>
            <person name="Ciuffetti L.M."/>
            <person name="Grigoriev I.V."/>
            <person name="Zhong S."/>
            <person name="Turgeon B.G."/>
        </authorList>
    </citation>
    <scope>NUCLEOTIDE SEQUENCE [LARGE SCALE GENOMIC DNA]</scope>
    <source>
        <strain evidence="4">C5 / ATCC 48332 / race O</strain>
    </source>
</reference>
<dbReference type="EMBL" id="KB445569">
    <property type="protein sequence ID" value="EMD96395.1"/>
    <property type="molecule type" value="Genomic_DNA"/>
</dbReference>
<keyword evidence="1" id="KW-1133">Transmembrane helix</keyword>
<accession>M2TG46</accession>
<proteinExistence type="predicted"/>
<dbReference type="eggNOG" id="ENOG502SQI1">
    <property type="taxonomic scope" value="Eukaryota"/>
</dbReference>
<evidence type="ECO:0000313" key="2">
    <source>
        <dbReference type="EMBL" id="EMD96395.1"/>
    </source>
</evidence>
<keyword evidence="1" id="KW-0472">Membrane</keyword>
<dbReference type="OMA" id="THIDYGP"/>
<evidence type="ECO:0000313" key="3">
    <source>
        <dbReference type="EMBL" id="EMD97582.1"/>
    </source>
</evidence>
<dbReference type="AlphaFoldDB" id="M2TG46"/>
<reference evidence="2 4" key="1">
    <citation type="journal article" date="2012" name="PLoS Pathog.">
        <title>Diverse lifestyles and strategies of plant pathogenesis encoded in the genomes of eighteen Dothideomycetes fungi.</title>
        <authorList>
            <person name="Ohm R.A."/>
            <person name="Feau N."/>
            <person name="Henrissat B."/>
            <person name="Schoch C.L."/>
            <person name="Horwitz B.A."/>
            <person name="Barry K.W."/>
            <person name="Condon B.J."/>
            <person name="Copeland A.C."/>
            <person name="Dhillon B."/>
            <person name="Glaser F."/>
            <person name="Hesse C.N."/>
            <person name="Kosti I."/>
            <person name="LaButti K."/>
            <person name="Lindquist E.A."/>
            <person name="Lucas S."/>
            <person name="Salamov A.A."/>
            <person name="Bradshaw R.E."/>
            <person name="Ciuffetti L."/>
            <person name="Hamelin R.C."/>
            <person name="Kema G.H.J."/>
            <person name="Lawrence C."/>
            <person name="Scott J.A."/>
            <person name="Spatafora J.W."/>
            <person name="Turgeon B.G."/>
            <person name="de Wit P.J.G.M."/>
            <person name="Zhong S."/>
            <person name="Goodwin S.B."/>
            <person name="Grigoriev I.V."/>
        </authorList>
    </citation>
    <scope>NUCLEOTIDE SEQUENCE [LARGE SCALE GENOMIC DNA]</scope>
    <source>
        <strain evidence="2">C5</strain>
        <strain evidence="4">C5 / ATCC 48332 / race O</strain>
    </source>
</reference>
<sequence length="359" mass="41412">MASPLVDLPPRPERARVKHSEEIAVGATGFQSVLHNNLKKSKERKRQQAMHEVLQKPSLSEPSNLPKDSIFTYFQEETEKKDGASCVFLLWGSEHSESFKTWAIDVAITDVEDEYEIFKSLKKKYDEEVGLLKRCFSFRKISRLKPVTFRLICHPSKRFLAFVEPLDLDSLYKSYSKQQEEAAKAIELITDFDSTDFPDVCYRDSSGKYHHCNSDCPTNSSKLSGYSTCPFEKWYNCNDQIRWIKTVPFLSCYFRNPAGASSQNILNGINNHQFIYYYRNINFSVNDFQPQNRYLELDGLYVETAWCPRKCLYVFLGVLFSVVTGGKLFWGSWEVTFSAGSFIVALPMLVLTVLSYYDV</sequence>
<organism evidence="2 4">
    <name type="scientific">Cochliobolus heterostrophus (strain C5 / ATCC 48332 / race O)</name>
    <name type="common">Southern corn leaf blight fungus</name>
    <name type="synonym">Bipolaris maydis</name>
    <dbReference type="NCBI Taxonomy" id="701091"/>
    <lineage>
        <taxon>Eukaryota</taxon>
        <taxon>Fungi</taxon>
        <taxon>Dikarya</taxon>
        <taxon>Ascomycota</taxon>
        <taxon>Pezizomycotina</taxon>
        <taxon>Dothideomycetes</taxon>
        <taxon>Pleosporomycetidae</taxon>
        <taxon>Pleosporales</taxon>
        <taxon>Pleosporineae</taxon>
        <taxon>Pleosporaceae</taxon>
        <taxon>Bipolaris</taxon>
    </lineage>
</organism>
<name>M2TG46_COCH5</name>
<dbReference type="HOGENOM" id="CLU_959719_0_0_1"/>
<dbReference type="OrthoDB" id="3776986at2759"/>